<dbReference type="Gene3D" id="6.10.140.910">
    <property type="match status" value="1"/>
</dbReference>
<evidence type="ECO:0000259" key="4">
    <source>
        <dbReference type="Pfam" id="PF06428"/>
    </source>
</evidence>
<dbReference type="GO" id="GO:0006887">
    <property type="term" value="P:exocytosis"/>
    <property type="evidence" value="ECO:0007669"/>
    <property type="project" value="TreeGrafter"/>
</dbReference>
<dbReference type="PANTHER" id="PTHR14430">
    <property type="entry name" value="RABIN3-RELATED"/>
    <property type="match status" value="1"/>
</dbReference>
<evidence type="ECO:0000313" key="6">
    <source>
        <dbReference type="Proteomes" id="UP000664521"/>
    </source>
</evidence>
<dbReference type="Proteomes" id="UP000664521">
    <property type="component" value="Unassembled WGS sequence"/>
</dbReference>
<dbReference type="PANTHER" id="PTHR14430:SF0">
    <property type="entry name" value="SEC2P DOMAIN-CONTAINING PROTEIN"/>
    <property type="match status" value="1"/>
</dbReference>
<feature type="compositionally biased region" description="Basic and acidic residues" evidence="3">
    <location>
        <begin position="512"/>
        <end position="529"/>
    </location>
</feature>
<dbReference type="Pfam" id="PF06428">
    <property type="entry name" value="Sec2p"/>
    <property type="match status" value="1"/>
</dbReference>
<feature type="domain" description="GDP/GTP exchange factor Sec2 N-terminal" evidence="4">
    <location>
        <begin position="64"/>
        <end position="202"/>
    </location>
</feature>
<feature type="compositionally biased region" description="Low complexity" evidence="3">
    <location>
        <begin position="21"/>
        <end position="37"/>
    </location>
</feature>
<accession>A0A8H3IT66</accession>
<reference evidence="5" key="1">
    <citation type="submission" date="2021-03" db="EMBL/GenBank/DDBJ databases">
        <authorList>
            <person name="Tagirdzhanova G."/>
        </authorList>
    </citation>
    <scope>NUCLEOTIDE SEQUENCE</scope>
</reference>
<dbReference type="OrthoDB" id="1748564at2759"/>
<evidence type="ECO:0000256" key="2">
    <source>
        <dbReference type="SAM" id="Coils"/>
    </source>
</evidence>
<dbReference type="InterPro" id="IPR009449">
    <property type="entry name" value="Sec2_N"/>
</dbReference>
<comment type="caution">
    <text evidence="5">The sequence shown here is derived from an EMBL/GenBank/DDBJ whole genome shotgun (WGS) entry which is preliminary data.</text>
</comment>
<dbReference type="GO" id="GO:0051286">
    <property type="term" value="C:cell tip"/>
    <property type="evidence" value="ECO:0007669"/>
    <property type="project" value="TreeGrafter"/>
</dbReference>
<feature type="compositionally biased region" description="Polar residues" evidence="3">
    <location>
        <begin position="531"/>
        <end position="543"/>
    </location>
</feature>
<organism evidence="5 6">
    <name type="scientific">Heterodermia speciosa</name>
    <dbReference type="NCBI Taxonomy" id="116794"/>
    <lineage>
        <taxon>Eukaryota</taxon>
        <taxon>Fungi</taxon>
        <taxon>Dikarya</taxon>
        <taxon>Ascomycota</taxon>
        <taxon>Pezizomycotina</taxon>
        <taxon>Lecanoromycetes</taxon>
        <taxon>OSLEUM clade</taxon>
        <taxon>Lecanoromycetidae</taxon>
        <taxon>Caliciales</taxon>
        <taxon>Physciaceae</taxon>
        <taxon>Heterodermia</taxon>
    </lineage>
</organism>
<gene>
    <name evidence="5" type="primary">SEC2</name>
    <name evidence="5" type="ORF">HETSPECPRED_007763</name>
</gene>
<evidence type="ECO:0000256" key="3">
    <source>
        <dbReference type="SAM" id="MobiDB-lite"/>
    </source>
</evidence>
<feature type="compositionally biased region" description="Low complexity" evidence="3">
    <location>
        <begin position="318"/>
        <end position="348"/>
    </location>
</feature>
<dbReference type="GO" id="GO:0005085">
    <property type="term" value="F:guanyl-nucleotide exchange factor activity"/>
    <property type="evidence" value="ECO:0007669"/>
    <property type="project" value="InterPro"/>
</dbReference>
<feature type="region of interest" description="Disordered" evidence="3">
    <location>
        <begin position="512"/>
        <end position="602"/>
    </location>
</feature>
<feature type="region of interest" description="Disordered" evidence="3">
    <location>
        <begin position="617"/>
        <end position="645"/>
    </location>
</feature>
<dbReference type="InterPro" id="IPR040351">
    <property type="entry name" value="RAB3IL/RAB3IP/Sec2"/>
</dbReference>
<evidence type="ECO:0000256" key="1">
    <source>
        <dbReference type="ARBA" id="ARBA00023054"/>
    </source>
</evidence>
<feature type="region of interest" description="Disordered" evidence="3">
    <location>
        <begin position="1"/>
        <end position="48"/>
    </location>
</feature>
<keyword evidence="1 2" id="KW-0175">Coiled coil</keyword>
<evidence type="ECO:0000313" key="5">
    <source>
        <dbReference type="EMBL" id="CAF9930983.1"/>
    </source>
</evidence>
<name>A0A8H3IT66_9LECA</name>
<dbReference type="GO" id="GO:0070319">
    <property type="term" value="C:Golgi to plasma membrane transport vesicle"/>
    <property type="evidence" value="ECO:0007669"/>
    <property type="project" value="TreeGrafter"/>
</dbReference>
<feature type="coiled-coil region" evidence="2">
    <location>
        <begin position="71"/>
        <end position="212"/>
    </location>
</feature>
<dbReference type="EMBL" id="CAJPDS010000057">
    <property type="protein sequence ID" value="CAF9930983.1"/>
    <property type="molecule type" value="Genomic_DNA"/>
</dbReference>
<dbReference type="CDD" id="cd21044">
    <property type="entry name" value="Rab11BD_RAB3IP_like"/>
    <property type="match status" value="1"/>
</dbReference>
<dbReference type="SUPFAM" id="SSF144284">
    <property type="entry name" value="Sec2 N-terminal region"/>
    <property type="match status" value="1"/>
</dbReference>
<dbReference type="AlphaFoldDB" id="A0A8H3IT66"/>
<sequence>MAPGLPISRSRQDLHTLSTLPDPRSSRPSPAISRSPSVSPPHHPDLTDEVASLSNKLITAINHQTTLDDTLSDTRHDLDSAQDRVRQLEAQVQQHERLVADGVLVNRKELEDDTMKLMADLAGERKKRSAVEKEKKSIEIELESLTTALFEEANEMVAAARKERENAEKRNEQLRSQLNDTELLLASHQEQLAELKSVMQSITSERADIESNTNVSTTPSTPAMQHQENMNRVFEQLHISTDVPSEDIPPAPPTTFTHLLSPVLRTDLTAYDDFHSLLETSRKSSPSSRVTSGSYGTLNLAALASAHRDQIHKLGNGSTSSLSTSGTWKSTPGTPSTAPSSANSSLSSRDLPISNTPLKETRFYKRALAEDIEPTLRLDSAPGLSWLARRAVINSMCEGSLVVEPMPTTATLHHHACSLCGESRKGTDYNRTHRFRTSENESAQRYPLCEYCLNRLRSTCDFLGFLRMIKDGHWRTDGEQAEAVAWEESVRLRERMFWSRVGGGVIPTFVRARDSPRSSVEEKSVERLQRGKTTPDTIPSAQEPTLDDPFYTKRDPTFVYSPDDSIQARGLGIENASTDIDRPPAVNGPLPPSSPALSGDEATQQLHANLNAYLTQDSKSPAIASQPQVDSQSRQSITMPGAFEY</sequence>
<proteinExistence type="predicted"/>
<protein>
    <submittedName>
        <fullName evidence="5">Rab guanine nucleotide exchange factor S2</fullName>
    </submittedName>
</protein>
<feature type="region of interest" description="Disordered" evidence="3">
    <location>
        <begin position="314"/>
        <end position="353"/>
    </location>
</feature>
<keyword evidence="6" id="KW-1185">Reference proteome</keyword>
<feature type="compositionally biased region" description="Polar residues" evidence="3">
    <location>
        <begin position="617"/>
        <end position="638"/>
    </location>
</feature>
<dbReference type="Pfam" id="PF25555">
    <property type="entry name" value="RAB3A-like_C"/>
    <property type="match status" value="1"/>
</dbReference>